<dbReference type="GO" id="GO:0008080">
    <property type="term" value="F:N-acetyltransferase activity"/>
    <property type="evidence" value="ECO:0007669"/>
    <property type="project" value="InterPro"/>
</dbReference>
<accession>A0AA35Z658</accession>
<evidence type="ECO:0000313" key="5">
    <source>
        <dbReference type="EMBL" id="CAI9286641.1"/>
    </source>
</evidence>
<dbReference type="FunFam" id="3.40.630.30:FF:000083">
    <property type="entry name" value="Acyl-CoA N-acyltransferases (NAT) superfamily protein"/>
    <property type="match status" value="1"/>
</dbReference>
<gene>
    <name evidence="5" type="ORF">LSALG_LOCUS26052</name>
</gene>
<dbReference type="Proteomes" id="UP001177003">
    <property type="component" value="Chromosome 5"/>
</dbReference>
<dbReference type="Pfam" id="PF13302">
    <property type="entry name" value="Acetyltransf_3"/>
    <property type="match status" value="1"/>
</dbReference>
<feature type="domain" description="N-acetyltransferase" evidence="4">
    <location>
        <begin position="12"/>
        <end position="159"/>
    </location>
</feature>
<evidence type="ECO:0000256" key="1">
    <source>
        <dbReference type="ARBA" id="ARBA00009342"/>
    </source>
</evidence>
<dbReference type="AlphaFoldDB" id="A0AA35Z658"/>
<keyword evidence="3" id="KW-0012">Acyltransferase</keyword>
<dbReference type="InterPro" id="IPR000182">
    <property type="entry name" value="GNAT_dom"/>
</dbReference>
<reference evidence="5" key="1">
    <citation type="submission" date="2023-04" db="EMBL/GenBank/DDBJ databases">
        <authorList>
            <person name="Vijverberg K."/>
            <person name="Xiong W."/>
            <person name="Schranz E."/>
        </authorList>
    </citation>
    <scope>NUCLEOTIDE SEQUENCE</scope>
</reference>
<evidence type="ECO:0000256" key="3">
    <source>
        <dbReference type="ARBA" id="ARBA00023315"/>
    </source>
</evidence>
<dbReference type="PANTHER" id="PTHR13256">
    <property type="entry name" value="N-ACETYLTRANSFERASE 9"/>
    <property type="match status" value="1"/>
</dbReference>
<dbReference type="PANTHER" id="PTHR13256:SF16">
    <property type="entry name" value="ALPHA_BETA-TUBULIN-N-ACETYLTRANSFERASE 9"/>
    <property type="match status" value="1"/>
</dbReference>
<dbReference type="SUPFAM" id="SSF55729">
    <property type="entry name" value="Acyl-CoA N-acyltransferases (Nat)"/>
    <property type="match status" value="1"/>
</dbReference>
<evidence type="ECO:0000313" key="6">
    <source>
        <dbReference type="Proteomes" id="UP001177003"/>
    </source>
</evidence>
<dbReference type="Gene3D" id="3.40.630.30">
    <property type="match status" value="1"/>
</dbReference>
<proteinExistence type="inferred from homology"/>
<keyword evidence="2" id="KW-0808">Transferase</keyword>
<sequence length="195" mass="22030">MGVSLEGSKAILVAYMNQHVLKYHQWMQDPALLQATGSEPLTLEEEYQMQLTWTRDPLKQTFIILDKDLVSGQFVHGDPHVEAMVGDVNIYMNDLEDSHLAEIEIMIAEPKSRGKGLGMESVLMMTVFAIENHKINTFRAKIGDSNEASLNMFRKLGFKEVSHSVIFKEVTLELPITPEKSKELNQLVGDMITHS</sequence>
<dbReference type="EMBL" id="OX465081">
    <property type="protein sequence ID" value="CAI9286641.1"/>
    <property type="molecule type" value="Genomic_DNA"/>
</dbReference>
<protein>
    <recommendedName>
        <fullName evidence="4">N-acetyltransferase domain-containing protein</fullName>
    </recommendedName>
</protein>
<name>A0AA35Z658_LACSI</name>
<evidence type="ECO:0000256" key="2">
    <source>
        <dbReference type="ARBA" id="ARBA00022679"/>
    </source>
</evidence>
<dbReference type="InterPro" id="IPR016181">
    <property type="entry name" value="Acyl_CoA_acyltransferase"/>
</dbReference>
<comment type="similarity">
    <text evidence="1">Belongs to the acetyltransferase family. GNAT subfamily.</text>
</comment>
<evidence type="ECO:0000259" key="4">
    <source>
        <dbReference type="Pfam" id="PF13302"/>
    </source>
</evidence>
<keyword evidence="6" id="KW-1185">Reference proteome</keyword>
<organism evidence="5 6">
    <name type="scientific">Lactuca saligna</name>
    <name type="common">Willowleaf lettuce</name>
    <dbReference type="NCBI Taxonomy" id="75948"/>
    <lineage>
        <taxon>Eukaryota</taxon>
        <taxon>Viridiplantae</taxon>
        <taxon>Streptophyta</taxon>
        <taxon>Embryophyta</taxon>
        <taxon>Tracheophyta</taxon>
        <taxon>Spermatophyta</taxon>
        <taxon>Magnoliopsida</taxon>
        <taxon>eudicotyledons</taxon>
        <taxon>Gunneridae</taxon>
        <taxon>Pentapetalae</taxon>
        <taxon>asterids</taxon>
        <taxon>campanulids</taxon>
        <taxon>Asterales</taxon>
        <taxon>Asteraceae</taxon>
        <taxon>Cichorioideae</taxon>
        <taxon>Cichorieae</taxon>
        <taxon>Lactucinae</taxon>
        <taxon>Lactuca</taxon>
    </lineage>
</organism>
<dbReference type="InterPro" id="IPR039135">
    <property type="entry name" value="NAT9-like"/>
</dbReference>